<keyword evidence="4" id="KW-1185">Reference proteome</keyword>
<reference evidence="4" key="1">
    <citation type="submission" date="2016-10" db="EMBL/GenBank/DDBJ databases">
        <authorList>
            <person name="Varghese N."/>
            <person name="Submissions S."/>
        </authorList>
    </citation>
    <scope>NUCLEOTIDE SEQUENCE [LARGE SCALE GENOMIC DNA]</scope>
    <source>
        <strain evidence="4">DSM 22251</strain>
    </source>
</reference>
<dbReference type="InterPro" id="IPR036249">
    <property type="entry name" value="Thioredoxin-like_sf"/>
</dbReference>
<proteinExistence type="predicted"/>
<protein>
    <submittedName>
        <fullName evidence="3">Thioredoxin</fullName>
    </submittedName>
</protein>
<dbReference type="RefSeq" id="WP_089820312.1">
    <property type="nucleotide sequence ID" value="NZ_FORQ01000004.1"/>
</dbReference>
<dbReference type="SUPFAM" id="SSF81901">
    <property type="entry name" value="HCP-like"/>
    <property type="match status" value="1"/>
</dbReference>
<dbReference type="InterPro" id="IPR012336">
    <property type="entry name" value="Thioredoxin-like_fold"/>
</dbReference>
<dbReference type="Proteomes" id="UP000242560">
    <property type="component" value="Unassembled WGS sequence"/>
</dbReference>
<feature type="domain" description="Thioredoxin" evidence="2">
    <location>
        <begin position="8"/>
        <end position="134"/>
    </location>
</feature>
<feature type="chain" id="PRO_5015362717" evidence="1">
    <location>
        <begin position="24"/>
        <end position="390"/>
    </location>
</feature>
<dbReference type="InterPro" id="IPR050620">
    <property type="entry name" value="Thioredoxin_H-type-like"/>
</dbReference>
<dbReference type="Gene3D" id="3.40.30.10">
    <property type="entry name" value="Glutaredoxin"/>
    <property type="match status" value="1"/>
</dbReference>
<sequence length="390" mass="44894">MKKIFSTLFLLSFLFTFSQQSIAFESGSFKEILAKAKKEKKLVFLDAYASWCGPCKLMEKNIFTLPAVKTYYDANFINARIDMEKGEGRDIAAKYSVRSYPSFLFLNGDGELVMQNFGYMGEEDFLTIAKEANNPKLTDSSMKELFIKGEKDPDFLLNFMKRYAESDYELAKKGSERYFANKKSEEFTRDEVGLLLYFLKSPADPNYQIFRAKKDQISKILSEEIYKQFDANIKISKVMENSLNQKTGLIDDAYFYKNAVPLIGQKDAETALARMKVIYYENVGNFPEYEKAALTYYKNSEDFDPQELLQPAWNFAQHVENKDSLKKAQEWAEKSVMKGETPENTYILARIYAKNGKKTEAKTYAELSKNLSESQGKDARMATELLQSLK</sequence>
<evidence type="ECO:0000313" key="4">
    <source>
        <dbReference type="Proteomes" id="UP000242560"/>
    </source>
</evidence>
<evidence type="ECO:0000313" key="3">
    <source>
        <dbReference type="EMBL" id="SFJ10510.1"/>
    </source>
</evidence>
<dbReference type="InterPro" id="IPR013766">
    <property type="entry name" value="Thioredoxin_domain"/>
</dbReference>
<dbReference type="PANTHER" id="PTHR10438">
    <property type="entry name" value="THIOREDOXIN"/>
    <property type="match status" value="1"/>
</dbReference>
<evidence type="ECO:0000256" key="1">
    <source>
        <dbReference type="SAM" id="SignalP"/>
    </source>
</evidence>
<feature type="signal peptide" evidence="1">
    <location>
        <begin position="1"/>
        <end position="23"/>
    </location>
</feature>
<organism evidence="3 4">
    <name type="scientific">Kaistella treverensis</name>
    <dbReference type="NCBI Taxonomy" id="631455"/>
    <lineage>
        <taxon>Bacteria</taxon>
        <taxon>Pseudomonadati</taxon>
        <taxon>Bacteroidota</taxon>
        <taxon>Flavobacteriia</taxon>
        <taxon>Flavobacteriales</taxon>
        <taxon>Weeksellaceae</taxon>
        <taxon>Chryseobacterium group</taxon>
        <taxon>Kaistella</taxon>
    </lineage>
</organism>
<dbReference type="AlphaFoldDB" id="A0A1I3NNK3"/>
<name>A0A1I3NNK3_9FLAO</name>
<gene>
    <name evidence="3" type="ORF">SAMN05421638_2179</name>
</gene>
<evidence type="ECO:0000259" key="2">
    <source>
        <dbReference type="PROSITE" id="PS51352"/>
    </source>
</evidence>
<dbReference type="EMBL" id="FORQ01000004">
    <property type="protein sequence ID" value="SFJ10510.1"/>
    <property type="molecule type" value="Genomic_DNA"/>
</dbReference>
<dbReference type="PANTHER" id="PTHR10438:SF468">
    <property type="entry name" value="THIOREDOXIN-1-RELATED"/>
    <property type="match status" value="1"/>
</dbReference>
<dbReference type="PROSITE" id="PS51352">
    <property type="entry name" value="THIOREDOXIN_2"/>
    <property type="match status" value="1"/>
</dbReference>
<accession>A0A1I3NNK3</accession>
<keyword evidence="1" id="KW-0732">Signal</keyword>
<dbReference type="SUPFAM" id="SSF52833">
    <property type="entry name" value="Thioredoxin-like"/>
    <property type="match status" value="1"/>
</dbReference>
<dbReference type="Pfam" id="PF13098">
    <property type="entry name" value="Thioredoxin_2"/>
    <property type="match status" value="1"/>
</dbReference>